<dbReference type="Gene3D" id="1.10.10.10">
    <property type="entry name" value="Winged helix-like DNA-binding domain superfamily/Winged helix DNA-binding domain"/>
    <property type="match status" value="1"/>
</dbReference>
<keyword evidence="2" id="KW-0238">DNA-binding</keyword>
<evidence type="ECO:0000256" key="1">
    <source>
        <dbReference type="ARBA" id="ARBA00023015"/>
    </source>
</evidence>
<dbReference type="EMBL" id="JBIAQY010000002">
    <property type="protein sequence ID" value="MFF3567707.1"/>
    <property type="molecule type" value="Genomic_DNA"/>
</dbReference>
<dbReference type="NCBIfam" id="TIGR02431">
    <property type="entry name" value="pcaR_pcaU"/>
    <property type="match status" value="1"/>
</dbReference>
<evidence type="ECO:0000256" key="2">
    <source>
        <dbReference type="ARBA" id="ARBA00023125"/>
    </source>
</evidence>
<reference evidence="6 7" key="1">
    <citation type="submission" date="2024-10" db="EMBL/GenBank/DDBJ databases">
        <title>The Natural Products Discovery Center: Release of the First 8490 Sequenced Strains for Exploring Actinobacteria Biosynthetic Diversity.</title>
        <authorList>
            <person name="Kalkreuter E."/>
            <person name="Kautsar S.A."/>
            <person name="Yang D."/>
            <person name="Bader C.D."/>
            <person name="Teijaro C.N."/>
            <person name="Fluegel L."/>
            <person name="Davis C.M."/>
            <person name="Simpson J.R."/>
            <person name="Lauterbach L."/>
            <person name="Steele A.D."/>
            <person name="Gui C."/>
            <person name="Meng S."/>
            <person name="Li G."/>
            <person name="Viehrig K."/>
            <person name="Ye F."/>
            <person name="Su P."/>
            <person name="Kiefer A.F."/>
            <person name="Nichols A."/>
            <person name="Cepeda A.J."/>
            <person name="Yan W."/>
            <person name="Fan B."/>
            <person name="Jiang Y."/>
            <person name="Adhikari A."/>
            <person name="Zheng C.-J."/>
            <person name="Schuster L."/>
            <person name="Cowan T.M."/>
            <person name="Smanski M.J."/>
            <person name="Chevrette M.G."/>
            <person name="De Carvalho L.P.S."/>
            <person name="Shen B."/>
        </authorList>
    </citation>
    <scope>NUCLEOTIDE SEQUENCE [LARGE SCALE GENOMIC DNA]</scope>
    <source>
        <strain evidence="6 7">NPDC002593</strain>
    </source>
</reference>
<dbReference type="InterPro" id="IPR050707">
    <property type="entry name" value="HTH_MetabolicPath_Reg"/>
</dbReference>
<dbReference type="InterPro" id="IPR036388">
    <property type="entry name" value="WH-like_DNA-bd_sf"/>
</dbReference>
<protein>
    <submittedName>
        <fullName evidence="6">IclR family transcriptional regulator C-terminal domain-containing protein</fullName>
    </submittedName>
</protein>
<feature type="domain" description="IclR-ED" evidence="5">
    <location>
        <begin position="82"/>
        <end position="266"/>
    </location>
</feature>
<dbReference type="InterPro" id="IPR029016">
    <property type="entry name" value="GAF-like_dom_sf"/>
</dbReference>
<proteinExistence type="predicted"/>
<keyword evidence="1" id="KW-0805">Transcription regulation</keyword>
<dbReference type="Pfam" id="PF09339">
    <property type="entry name" value="HTH_IclR"/>
    <property type="match status" value="1"/>
</dbReference>
<dbReference type="Pfam" id="PF01614">
    <property type="entry name" value="IclR_C"/>
    <property type="match status" value="1"/>
</dbReference>
<sequence>MSEPDFVRVPPVEVTPSSDYVQSLARGLAVIRAFDADHPRRTLSEVAKHTDLTRATARRFLLTLAELGYVRTDGSVFWLTPRVLELGYSYLSSLSLPELAGPHLEALAEQVRESSSVSILDDGDVLYVARVPVRRIMTVSINIGTRFPAYATSMGRVLLAGLPPHELDAYLDQVHLNMLTEHTVLTAEQLRAELDRVREAGYSIVDQELEAGLRSLAAPIRDESGAVIAAVNISTQSARYTAAQIEADLVPAVRATADAITADLTRTRSQSPTHPGRSLV</sequence>
<dbReference type="PANTHER" id="PTHR30136">
    <property type="entry name" value="HELIX-TURN-HELIX TRANSCRIPTIONAL REGULATOR, ICLR FAMILY"/>
    <property type="match status" value="1"/>
</dbReference>
<dbReference type="PROSITE" id="PS51077">
    <property type="entry name" value="HTH_ICLR"/>
    <property type="match status" value="1"/>
</dbReference>
<dbReference type="PROSITE" id="PS51078">
    <property type="entry name" value="ICLR_ED"/>
    <property type="match status" value="1"/>
</dbReference>
<evidence type="ECO:0000256" key="3">
    <source>
        <dbReference type="ARBA" id="ARBA00023163"/>
    </source>
</evidence>
<evidence type="ECO:0000259" key="5">
    <source>
        <dbReference type="PROSITE" id="PS51078"/>
    </source>
</evidence>
<feature type="domain" description="HTH iclR-type" evidence="4">
    <location>
        <begin position="21"/>
        <end position="88"/>
    </location>
</feature>
<evidence type="ECO:0000313" key="7">
    <source>
        <dbReference type="Proteomes" id="UP001601992"/>
    </source>
</evidence>
<dbReference type="PANTHER" id="PTHR30136:SF34">
    <property type="entry name" value="TRANSCRIPTIONAL REGULATOR"/>
    <property type="match status" value="1"/>
</dbReference>
<dbReference type="Gene3D" id="3.30.450.40">
    <property type="match status" value="1"/>
</dbReference>
<dbReference type="InterPro" id="IPR014757">
    <property type="entry name" value="Tscrpt_reg_IclR_C"/>
</dbReference>
<dbReference type="SUPFAM" id="SSF55781">
    <property type="entry name" value="GAF domain-like"/>
    <property type="match status" value="1"/>
</dbReference>
<accession>A0ABW6RUN1</accession>
<name>A0ABW6RUN1_9NOCA</name>
<dbReference type="InterPro" id="IPR005471">
    <property type="entry name" value="Tscrpt_reg_IclR_N"/>
</dbReference>
<evidence type="ECO:0000313" key="6">
    <source>
        <dbReference type="EMBL" id="MFF3567707.1"/>
    </source>
</evidence>
<organism evidence="6 7">
    <name type="scientific">Nocardia jiangxiensis</name>
    <dbReference type="NCBI Taxonomy" id="282685"/>
    <lineage>
        <taxon>Bacteria</taxon>
        <taxon>Bacillati</taxon>
        <taxon>Actinomycetota</taxon>
        <taxon>Actinomycetes</taxon>
        <taxon>Mycobacteriales</taxon>
        <taxon>Nocardiaceae</taxon>
        <taxon>Nocardia</taxon>
    </lineage>
</organism>
<dbReference type="InterPro" id="IPR036390">
    <property type="entry name" value="WH_DNA-bd_sf"/>
</dbReference>
<dbReference type="InterPro" id="IPR012794">
    <property type="entry name" value="PcaR_PcaU"/>
</dbReference>
<comment type="caution">
    <text evidence="6">The sequence shown here is derived from an EMBL/GenBank/DDBJ whole genome shotgun (WGS) entry which is preliminary data.</text>
</comment>
<dbReference type="SUPFAM" id="SSF46785">
    <property type="entry name" value="Winged helix' DNA-binding domain"/>
    <property type="match status" value="1"/>
</dbReference>
<keyword evidence="3" id="KW-0804">Transcription</keyword>
<dbReference type="Proteomes" id="UP001601992">
    <property type="component" value="Unassembled WGS sequence"/>
</dbReference>
<evidence type="ECO:0000259" key="4">
    <source>
        <dbReference type="PROSITE" id="PS51077"/>
    </source>
</evidence>
<dbReference type="RefSeq" id="WP_040831924.1">
    <property type="nucleotide sequence ID" value="NZ_JBIAQY010000002.1"/>
</dbReference>
<dbReference type="SMART" id="SM00346">
    <property type="entry name" value="HTH_ICLR"/>
    <property type="match status" value="1"/>
</dbReference>
<gene>
    <name evidence="6" type="ORF">ACFYXQ_07965</name>
</gene>
<keyword evidence="7" id="KW-1185">Reference proteome</keyword>